<proteinExistence type="predicted"/>
<dbReference type="RefSeq" id="WP_236337597.1">
    <property type="nucleotide sequence ID" value="NZ_JAKIJS010000001.1"/>
</dbReference>
<dbReference type="EMBL" id="JAKIJS010000001">
    <property type="protein sequence ID" value="MCF6138973.1"/>
    <property type="molecule type" value="Genomic_DNA"/>
</dbReference>
<feature type="domain" description="RNA polymerase sigma-70 region 4" evidence="1">
    <location>
        <begin position="117"/>
        <end position="164"/>
    </location>
</feature>
<organism evidence="2 3">
    <name type="scientific">Pseudalkalibacillus berkeleyi</name>
    <dbReference type="NCBI Taxonomy" id="1069813"/>
    <lineage>
        <taxon>Bacteria</taxon>
        <taxon>Bacillati</taxon>
        <taxon>Bacillota</taxon>
        <taxon>Bacilli</taxon>
        <taxon>Bacillales</taxon>
        <taxon>Fictibacillaceae</taxon>
        <taxon>Pseudalkalibacillus</taxon>
    </lineage>
</organism>
<comment type="caution">
    <text evidence="2">The sequence shown here is derived from an EMBL/GenBank/DDBJ whole genome shotgun (WGS) entry which is preliminary data.</text>
</comment>
<accession>A0ABS9H1W8</accession>
<name>A0ABS9H1W8_9BACL</name>
<evidence type="ECO:0000313" key="2">
    <source>
        <dbReference type="EMBL" id="MCF6138973.1"/>
    </source>
</evidence>
<dbReference type="InterPro" id="IPR013324">
    <property type="entry name" value="RNA_pol_sigma_r3/r4-like"/>
</dbReference>
<evidence type="ECO:0000313" key="3">
    <source>
        <dbReference type="Proteomes" id="UP001649381"/>
    </source>
</evidence>
<sequence>MREAKHLLRQIQKQRDLLTAFMDRDEDREDMLQFIHSPTIDGYTELNHRFQQFCFECRFIHYMSKFIYFQTINTIRKLRRNQFQSLPEAFESVVGEDYLMNKFEKSEIECPVLMKGIKNLTDLQQKVIHLHYQKNWKLRRIAEALCVSPQSISKAHRRALNEIRTWMESDQHARGS</sequence>
<reference evidence="2 3" key="1">
    <citation type="submission" date="2022-01" db="EMBL/GenBank/DDBJ databases">
        <title>Alkalihalobacillus sp. EGI L200015, a novel bacterium isolated from a salt lake sediment.</title>
        <authorList>
            <person name="Gao L."/>
            <person name="Fang B.-Z."/>
            <person name="Li W.-J."/>
        </authorList>
    </citation>
    <scope>NUCLEOTIDE SEQUENCE [LARGE SCALE GENOMIC DNA]</scope>
    <source>
        <strain evidence="2 3">KCTC 12718</strain>
    </source>
</reference>
<dbReference type="Gene3D" id="1.20.140.160">
    <property type="match status" value="1"/>
</dbReference>
<dbReference type="InterPro" id="IPR014284">
    <property type="entry name" value="RNA_pol_sigma-70_dom"/>
</dbReference>
<dbReference type="Pfam" id="PF04545">
    <property type="entry name" value="Sigma70_r4"/>
    <property type="match status" value="1"/>
</dbReference>
<evidence type="ECO:0000259" key="1">
    <source>
        <dbReference type="Pfam" id="PF04545"/>
    </source>
</evidence>
<dbReference type="Proteomes" id="UP001649381">
    <property type="component" value="Unassembled WGS sequence"/>
</dbReference>
<gene>
    <name evidence="2" type="ORF">L2716_14635</name>
</gene>
<dbReference type="NCBIfam" id="TIGR02937">
    <property type="entry name" value="sigma70-ECF"/>
    <property type="match status" value="1"/>
</dbReference>
<keyword evidence="3" id="KW-1185">Reference proteome</keyword>
<protein>
    <submittedName>
        <fullName evidence="2">Sigma-70 family RNA polymerase sigma factor</fullName>
    </submittedName>
</protein>
<dbReference type="SUPFAM" id="SSF88659">
    <property type="entry name" value="Sigma3 and sigma4 domains of RNA polymerase sigma factors"/>
    <property type="match status" value="1"/>
</dbReference>
<dbReference type="InterPro" id="IPR007630">
    <property type="entry name" value="RNA_pol_sigma70_r4"/>
</dbReference>